<reference evidence="3" key="2">
    <citation type="submission" date="2019-02" db="EMBL/GenBank/DDBJ databases">
        <title>Granulicella sibirica sp. nov., a psychrotolerant acidobacterium isolated from an organic soil layer in forested tundra, West Siberia.</title>
        <authorList>
            <person name="Oshkin I.Y."/>
            <person name="Kulichevskaya I.S."/>
            <person name="Rijpstra W.I.C."/>
            <person name="Sinninghe Damste J.S."/>
            <person name="Rakitin A.L."/>
            <person name="Ravin N.V."/>
            <person name="Dedysh S.N."/>
        </authorList>
    </citation>
    <scope>NUCLEOTIDE SEQUENCE [LARGE SCALE GENOMIC DNA]</scope>
    <source>
        <strain evidence="3">AF10</strain>
    </source>
</reference>
<sequence length="43" mass="4237">MNLDGVILGERAPTCQEKKSAEPDAGGVLGSAAGTGKKHAASL</sequence>
<name>A0A4Q0T379_9BACT</name>
<comment type="caution">
    <text evidence="2">The sequence shown here is derived from an EMBL/GenBank/DDBJ whole genome shotgun (WGS) entry which is preliminary data.</text>
</comment>
<accession>A0A4Q0T379</accession>
<reference evidence="2 3" key="1">
    <citation type="submission" date="2018-11" db="EMBL/GenBank/DDBJ databases">
        <authorList>
            <person name="Mardanov A.V."/>
            <person name="Ravin N.V."/>
            <person name="Dedysh S.N."/>
        </authorList>
    </citation>
    <scope>NUCLEOTIDE SEQUENCE [LARGE SCALE GENOMIC DNA]</scope>
    <source>
        <strain evidence="2 3">AF10</strain>
    </source>
</reference>
<organism evidence="2 3">
    <name type="scientific">Granulicella sibirica</name>
    <dbReference type="NCBI Taxonomy" id="2479048"/>
    <lineage>
        <taxon>Bacteria</taxon>
        <taxon>Pseudomonadati</taxon>
        <taxon>Acidobacteriota</taxon>
        <taxon>Terriglobia</taxon>
        <taxon>Terriglobales</taxon>
        <taxon>Acidobacteriaceae</taxon>
        <taxon>Granulicella</taxon>
    </lineage>
</organism>
<feature type="region of interest" description="Disordered" evidence="1">
    <location>
        <begin position="1"/>
        <end position="43"/>
    </location>
</feature>
<gene>
    <name evidence="2" type="ORF">GRAN_2843</name>
</gene>
<evidence type="ECO:0000313" key="2">
    <source>
        <dbReference type="EMBL" id="RXH55986.1"/>
    </source>
</evidence>
<dbReference type="EMBL" id="RDSM01000002">
    <property type="protein sequence ID" value="RXH55986.1"/>
    <property type="molecule type" value="Genomic_DNA"/>
</dbReference>
<evidence type="ECO:0000313" key="3">
    <source>
        <dbReference type="Proteomes" id="UP000289437"/>
    </source>
</evidence>
<dbReference type="Proteomes" id="UP000289437">
    <property type="component" value="Unassembled WGS sequence"/>
</dbReference>
<dbReference type="AlphaFoldDB" id="A0A4Q0T379"/>
<proteinExistence type="predicted"/>
<protein>
    <submittedName>
        <fullName evidence="2">Uncharacterized protein</fullName>
    </submittedName>
</protein>
<keyword evidence="3" id="KW-1185">Reference proteome</keyword>
<evidence type="ECO:0000256" key="1">
    <source>
        <dbReference type="SAM" id="MobiDB-lite"/>
    </source>
</evidence>